<evidence type="ECO:0000313" key="3">
    <source>
        <dbReference type="RefSeq" id="XP_035436762.2"/>
    </source>
</evidence>
<keyword evidence="2" id="KW-1185">Reference proteome</keyword>
<accession>A0A9R0EIG8</accession>
<sequence>MAEHQAQCNCHCALHDHTRQQSLDQSEELRFPKKVAYYEVDVVQVFDVLNRIVALIKIQMLRDRFISPDSSYETLTHMIRLKMKDDANMEAYLAEMMYLLKRPNRVEYEFELVDPGTSSGSESDTGTASGTASGSGSGSATESNTRSRSRYGSGVRYNYGFGFPRGHGSRFSYGARYGSRYGPDPRYGPDSRYCSDSRYSYGARYASRHGTGSRYGSNSR</sequence>
<evidence type="ECO:0000313" key="2">
    <source>
        <dbReference type="Proteomes" id="UP000829999"/>
    </source>
</evidence>
<reference evidence="3" key="1">
    <citation type="submission" date="2025-08" db="UniProtKB">
        <authorList>
            <consortium name="RefSeq"/>
        </authorList>
    </citation>
    <scope>IDENTIFICATION</scope>
    <source>
        <tissue evidence="3">Whole larval tissue</tissue>
    </source>
</reference>
<name>A0A9R0EIG8_SPOFR</name>
<dbReference type="AlphaFoldDB" id="A0A9R0EIG8"/>
<gene>
    <name evidence="3" type="primary">LOC118267089</name>
</gene>
<dbReference type="OrthoDB" id="7360522at2759"/>
<organism evidence="2 3">
    <name type="scientific">Spodoptera frugiperda</name>
    <name type="common">Fall armyworm</name>
    <dbReference type="NCBI Taxonomy" id="7108"/>
    <lineage>
        <taxon>Eukaryota</taxon>
        <taxon>Metazoa</taxon>
        <taxon>Ecdysozoa</taxon>
        <taxon>Arthropoda</taxon>
        <taxon>Hexapoda</taxon>
        <taxon>Insecta</taxon>
        <taxon>Pterygota</taxon>
        <taxon>Neoptera</taxon>
        <taxon>Endopterygota</taxon>
        <taxon>Lepidoptera</taxon>
        <taxon>Glossata</taxon>
        <taxon>Ditrysia</taxon>
        <taxon>Noctuoidea</taxon>
        <taxon>Noctuidae</taxon>
        <taxon>Amphipyrinae</taxon>
        <taxon>Spodoptera</taxon>
    </lineage>
</organism>
<feature type="region of interest" description="Disordered" evidence="1">
    <location>
        <begin position="114"/>
        <end position="150"/>
    </location>
</feature>
<dbReference type="RefSeq" id="XP_035436762.2">
    <property type="nucleotide sequence ID" value="XM_035580869.2"/>
</dbReference>
<feature type="compositionally biased region" description="Low complexity" evidence="1">
    <location>
        <begin position="116"/>
        <end position="143"/>
    </location>
</feature>
<protein>
    <submittedName>
        <fullName evidence="3">Uncharacterized protein LOC118267089</fullName>
    </submittedName>
</protein>
<proteinExistence type="predicted"/>
<evidence type="ECO:0000256" key="1">
    <source>
        <dbReference type="SAM" id="MobiDB-lite"/>
    </source>
</evidence>
<feature type="region of interest" description="Disordered" evidence="1">
    <location>
        <begin position="170"/>
        <end position="193"/>
    </location>
</feature>
<dbReference type="Proteomes" id="UP000829999">
    <property type="component" value="Chromosome 25"/>
</dbReference>
<dbReference type="GeneID" id="118267089"/>